<dbReference type="PANTHER" id="PTHR43679">
    <property type="entry name" value="OCTANOYLTRANSFERASE LIPM-RELATED"/>
    <property type="match status" value="1"/>
</dbReference>
<dbReference type="SUPFAM" id="SSF55681">
    <property type="entry name" value="Class II aaRS and biotin synthetases"/>
    <property type="match status" value="1"/>
</dbReference>
<dbReference type="InterPro" id="IPR050664">
    <property type="entry name" value="Octanoyltrans_LipM/LipL"/>
</dbReference>
<feature type="domain" description="BPL/LPL catalytic" evidence="1">
    <location>
        <begin position="36"/>
        <end position="229"/>
    </location>
</feature>
<gene>
    <name evidence="2" type="ORF">S01H1_08671</name>
</gene>
<reference evidence="2" key="1">
    <citation type="journal article" date="2014" name="Front. Microbiol.">
        <title>High frequency of phylogenetically diverse reductive dehalogenase-homologous genes in deep subseafloor sedimentary metagenomes.</title>
        <authorList>
            <person name="Kawai M."/>
            <person name="Futagami T."/>
            <person name="Toyoda A."/>
            <person name="Takaki Y."/>
            <person name="Nishi S."/>
            <person name="Hori S."/>
            <person name="Arai W."/>
            <person name="Tsubouchi T."/>
            <person name="Morono Y."/>
            <person name="Uchiyama I."/>
            <person name="Ito T."/>
            <person name="Fujiyama A."/>
            <person name="Inagaki F."/>
            <person name="Takami H."/>
        </authorList>
    </citation>
    <scope>NUCLEOTIDE SEQUENCE</scope>
    <source>
        <strain evidence="2">Expedition CK06-06</strain>
    </source>
</reference>
<feature type="non-terminal residue" evidence="2">
    <location>
        <position position="266"/>
    </location>
</feature>
<evidence type="ECO:0000259" key="1">
    <source>
        <dbReference type="PROSITE" id="PS51733"/>
    </source>
</evidence>
<accession>X0SST3</accession>
<dbReference type="AlphaFoldDB" id="X0SST3"/>
<dbReference type="InterPro" id="IPR004143">
    <property type="entry name" value="BPL_LPL_catalytic"/>
</dbReference>
<organism evidence="2">
    <name type="scientific">marine sediment metagenome</name>
    <dbReference type="NCBI Taxonomy" id="412755"/>
    <lineage>
        <taxon>unclassified sequences</taxon>
        <taxon>metagenomes</taxon>
        <taxon>ecological metagenomes</taxon>
    </lineage>
</organism>
<evidence type="ECO:0000313" key="2">
    <source>
        <dbReference type="EMBL" id="GAF78216.1"/>
    </source>
</evidence>
<dbReference type="PANTHER" id="PTHR43679:SF2">
    <property type="entry name" value="OCTANOYL-[GCVH]:PROTEIN N-OCTANOYLTRANSFERASE"/>
    <property type="match status" value="1"/>
</dbReference>
<dbReference type="Gene3D" id="3.30.930.10">
    <property type="entry name" value="Bira Bifunctional Protein, Domain 2"/>
    <property type="match status" value="1"/>
</dbReference>
<protein>
    <recommendedName>
        <fullName evidence="1">BPL/LPL catalytic domain-containing protein</fullName>
    </recommendedName>
</protein>
<proteinExistence type="predicted"/>
<dbReference type="CDD" id="cd16443">
    <property type="entry name" value="LplA"/>
    <property type="match status" value="1"/>
</dbReference>
<dbReference type="EMBL" id="BARS01004438">
    <property type="protein sequence ID" value="GAF78216.1"/>
    <property type="molecule type" value="Genomic_DNA"/>
</dbReference>
<comment type="caution">
    <text evidence="2">The sequence shown here is derived from an EMBL/GenBank/DDBJ whole genome shotgun (WGS) entry which is preliminary data.</text>
</comment>
<dbReference type="PROSITE" id="PS51733">
    <property type="entry name" value="BPL_LPL_CATALYTIC"/>
    <property type="match status" value="1"/>
</dbReference>
<sequence>MIRMTEEWRLIEFDGLPGSESQTVYHTVGLAMERYDDIENTIIICWPEDPAVCVGYHQIIEEEVDTEYCKKNNIPIVRRPLGGGAVYLDSGQLFYQVIGRLDSKKLPQNVAKLYEKVLQAPIETYRAIGINAEYAPVNDIQADGKKISGNGAAEVGGGRILTGNLIFDFNFDEMVKILKVPNEKFRDKIASSLRERLGTIKGFLENPPDKQAVKKILIENFEKMLDVKFRIDNKFLPKEQEINDELLKQYRSDEWLNTPIQRRTEL</sequence>
<name>X0SST3_9ZZZZ</name>
<dbReference type="InterPro" id="IPR045864">
    <property type="entry name" value="aa-tRNA-synth_II/BPL/LPL"/>
</dbReference>
<dbReference type="Pfam" id="PF21948">
    <property type="entry name" value="LplA-B_cat"/>
    <property type="match status" value="1"/>
</dbReference>